<feature type="signal peptide" evidence="1">
    <location>
        <begin position="1"/>
        <end position="26"/>
    </location>
</feature>
<name>A0A117USG9_9SPHN</name>
<keyword evidence="3" id="KW-1185">Reference proteome</keyword>
<dbReference type="Proteomes" id="UP000058012">
    <property type="component" value="Unassembled WGS sequence"/>
</dbReference>
<accession>A0A117USG9</accession>
<evidence type="ECO:0008006" key="4">
    <source>
        <dbReference type="Google" id="ProtNLM"/>
    </source>
</evidence>
<keyword evidence="1" id="KW-0732">Signal</keyword>
<reference evidence="2 3" key="1">
    <citation type="submission" date="2015-10" db="EMBL/GenBank/DDBJ databases">
        <title>Draft genome sequence of Novosphingobium fuchskuhlense DSM 25065 isolated from a surface water sample of the southwest basin of Lake Grosse Fuchskuhle.</title>
        <authorList>
            <person name="Ruckert C."/>
            <person name="Winkler A."/>
            <person name="Glaeser J."/>
            <person name="Grossart H.-P."/>
            <person name="Kalinowski J."/>
            <person name="Glaeser S."/>
        </authorList>
    </citation>
    <scope>NUCLEOTIDE SEQUENCE [LARGE SCALE GENOMIC DNA]</scope>
    <source>
        <strain evidence="2 3">FNE08-7</strain>
    </source>
</reference>
<dbReference type="Gene3D" id="3.40.50.1820">
    <property type="entry name" value="alpha/beta hydrolase"/>
    <property type="match status" value="1"/>
</dbReference>
<dbReference type="InterPro" id="IPR029058">
    <property type="entry name" value="AB_hydrolase_fold"/>
</dbReference>
<comment type="caution">
    <text evidence="2">The sequence shown here is derived from an EMBL/GenBank/DDBJ whole genome shotgun (WGS) entry which is preliminary data.</text>
</comment>
<dbReference type="SUPFAM" id="SSF53474">
    <property type="entry name" value="alpha/beta-Hydrolases"/>
    <property type="match status" value="1"/>
</dbReference>
<proteinExistence type="predicted"/>
<evidence type="ECO:0000313" key="3">
    <source>
        <dbReference type="Proteomes" id="UP000058012"/>
    </source>
</evidence>
<dbReference type="PANTHER" id="PTHR33428:SF14">
    <property type="entry name" value="CARBOXYLESTERASE TYPE B DOMAIN-CONTAINING PROTEIN"/>
    <property type="match status" value="1"/>
</dbReference>
<dbReference type="STRING" id="1117702.AQZ52_14265"/>
<organism evidence="2 3">
    <name type="scientific">Novosphingobium fuchskuhlense</name>
    <dbReference type="NCBI Taxonomy" id="1117702"/>
    <lineage>
        <taxon>Bacteria</taxon>
        <taxon>Pseudomonadati</taxon>
        <taxon>Pseudomonadota</taxon>
        <taxon>Alphaproteobacteria</taxon>
        <taxon>Sphingomonadales</taxon>
        <taxon>Sphingomonadaceae</taxon>
        <taxon>Novosphingobium</taxon>
    </lineage>
</organism>
<dbReference type="PANTHER" id="PTHR33428">
    <property type="entry name" value="CHLOROPHYLLASE-2, CHLOROPLASTIC"/>
    <property type="match status" value="1"/>
</dbReference>
<protein>
    <recommendedName>
        <fullName evidence="4">AB hydrolase-1 domain-containing protein</fullName>
    </recommendedName>
</protein>
<dbReference type="EMBL" id="LLZS01000009">
    <property type="protein sequence ID" value="KUR70041.1"/>
    <property type="molecule type" value="Genomic_DNA"/>
</dbReference>
<evidence type="ECO:0000256" key="1">
    <source>
        <dbReference type="SAM" id="SignalP"/>
    </source>
</evidence>
<sequence>MLFKGLAMRDMIAIVASMLTMTVVSAREVTPSVKAEKQAPAEAGVRLQSLKDLTIAALRARHYGSTLRILADLATGPNARVYAERFFGGGPGPYSSVLASYQSDGLRLYARLDVPHAPPPPGGYPVIVFLHGWVGYEAAKDFHFSYTPDSMYAEMIDAYAKAGFVVVTPGYRGHGTVNGQVAGGRASMAAWDNATHIAPILYAIDSLNLIDGLSSIKMLNFQDYGRHSGTVSLNLKRLYVSGHSQGGDVALTVLAVAGHGSKVVNRPRAGSIMSGTFPDRFTQVETFRPMAESSEAFLAGDGTWTGSARGRDGTVNPNFVFGWPSDSIETPDPREWTWQKGQYGEASVRDVVVAGYSEMYRSLSQNVSDLGDANFSILEGVKPKGYKINHDPRVASMIQDLGGFYAERFISARVALHFSDRDYYSLPRWNYDLCARIARRGGYCKPHEYIGGTHTLRLSSHGWFSPAGSHEPYAIIIKRDLALFR</sequence>
<gene>
    <name evidence="2" type="ORF">AQZ52_14265</name>
</gene>
<feature type="chain" id="PRO_5007156878" description="AB hydrolase-1 domain-containing protein" evidence="1">
    <location>
        <begin position="27"/>
        <end position="485"/>
    </location>
</feature>
<evidence type="ECO:0000313" key="2">
    <source>
        <dbReference type="EMBL" id="KUR70041.1"/>
    </source>
</evidence>
<dbReference type="AlphaFoldDB" id="A0A117USG9"/>